<protein>
    <submittedName>
        <fullName evidence="1">Uncharacterized protein</fullName>
    </submittedName>
</protein>
<dbReference type="AlphaFoldDB" id="A0AAQ3K5D8"/>
<dbReference type="Proteomes" id="UP001327560">
    <property type="component" value="Chromosome 3"/>
</dbReference>
<evidence type="ECO:0000313" key="1">
    <source>
        <dbReference type="EMBL" id="WOL01489.1"/>
    </source>
</evidence>
<reference evidence="1 2" key="1">
    <citation type="submission" date="2023-10" db="EMBL/GenBank/DDBJ databases">
        <title>Chromosome-scale genome assembly provides insights into flower coloration mechanisms of Canna indica.</title>
        <authorList>
            <person name="Li C."/>
        </authorList>
    </citation>
    <scope>NUCLEOTIDE SEQUENCE [LARGE SCALE GENOMIC DNA]</scope>
    <source>
        <tissue evidence="1">Flower</tissue>
    </source>
</reference>
<keyword evidence="2" id="KW-1185">Reference proteome</keyword>
<gene>
    <name evidence="1" type="ORF">Cni_G10205</name>
</gene>
<organism evidence="1 2">
    <name type="scientific">Canna indica</name>
    <name type="common">Indian-shot</name>
    <dbReference type="NCBI Taxonomy" id="4628"/>
    <lineage>
        <taxon>Eukaryota</taxon>
        <taxon>Viridiplantae</taxon>
        <taxon>Streptophyta</taxon>
        <taxon>Embryophyta</taxon>
        <taxon>Tracheophyta</taxon>
        <taxon>Spermatophyta</taxon>
        <taxon>Magnoliopsida</taxon>
        <taxon>Liliopsida</taxon>
        <taxon>Zingiberales</taxon>
        <taxon>Cannaceae</taxon>
        <taxon>Canna</taxon>
    </lineage>
</organism>
<sequence length="101" mass="11199">MQYQIGKVEQKVEEGSNNGEMNVIQEGNYVLQSGAAWAQNLKAGFGFVIKKQDENKLAGFNYGKAQNPLHAKAQAIWFGLDNCRKKKALAIWLSNLTVKGL</sequence>
<accession>A0AAQ3K5D8</accession>
<name>A0AAQ3K5D8_9LILI</name>
<proteinExistence type="predicted"/>
<evidence type="ECO:0000313" key="2">
    <source>
        <dbReference type="Proteomes" id="UP001327560"/>
    </source>
</evidence>
<dbReference type="EMBL" id="CP136892">
    <property type="protein sequence ID" value="WOL01489.1"/>
    <property type="molecule type" value="Genomic_DNA"/>
</dbReference>